<dbReference type="AlphaFoldDB" id="A0A6P4IJM5"/>
<dbReference type="InterPro" id="IPR036508">
    <property type="entry name" value="Chitin-bd_dom_sf"/>
</dbReference>
<keyword evidence="2 6" id="KW-0732">Signal</keyword>
<keyword evidence="5" id="KW-0325">Glycoprotein</keyword>
<dbReference type="GeneID" id="108075022"/>
<feature type="domain" description="Chitin-binding type-2" evidence="7">
    <location>
        <begin position="30"/>
        <end position="90"/>
    </location>
</feature>
<evidence type="ECO:0000313" key="9">
    <source>
        <dbReference type="RefSeq" id="XP_017022763.1"/>
    </source>
</evidence>
<dbReference type="InterPro" id="IPR051940">
    <property type="entry name" value="Chitin_bind-dev_reg"/>
</dbReference>
<keyword evidence="4" id="KW-1015">Disulfide bond</keyword>
<feature type="domain" description="Chitin-binding type-2" evidence="7">
    <location>
        <begin position="166"/>
        <end position="223"/>
    </location>
</feature>
<dbReference type="PANTHER" id="PTHR23301:SF0">
    <property type="entry name" value="CHITIN-BINDING TYPE-2 DOMAIN-CONTAINING PROTEIN-RELATED"/>
    <property type="match status" value="1"/>
</dbReference>
<dbReference type="OrthoDB" id="6020543at2759"/>
<name>A0A6P4IJM5_DROKI</name>
<feature type="domain" description="Chitin-binding type-2" evidence="7">
    <location>
        <begin position="100"/>
        <end position="159"/>
    </location>
</feature>
<feature type="domain" description="Chitin-binding type-2" evidence="7">
    <location>
        <begin position="300"/>
        <end position="359"/>
    </location>
</feature>
<protein>
    <submittedName>
        <fullName evidence="9">Peritrophin-48</fullName>
    </submittedName>
</protein>
<dbReference type="GO" id="GO:0005576">
    <property type="term" value="C:extracellular region"/>
    <property type="evidence" value="ECO:0007669"/>
    <property type="project" value="InterPro"/>
</dbReference>
<evidence type="ECO:0000256" key="6">
    <source>
        <dbReference type="SAM" id="SignalP"/>
    </source>
</evidence>
<gene>
    <name evidence="9" type="primary">LOC108075022</name>
</gene>
<keyword evidence="1" id="KW-0147">Chitin-binding</keyword>
<evidence type="ECO:0000256" key="1">
    <source>
        <dbReference type="ARBA" id="ARBA00022669"/>
    </source>
</evidence>
<feature type="signal peptide" evidence="6">
    <location>
        <begin position="1"/>
        <end position="18"/>
    </location>
</feature>
<dbReference type="PROSITE" id="PS50940">
    <property type="entry name" value="CHIT_BIND_II"/>
    <property type="match status" value="5"/>
</dbReference>
<keyword evidence="3" id="KW-0677">Repeat</keyword>
<evidence type="ECO:0000259" key="7">
    <source>
        <dbReference type="PROSITE" id="PS50940"/>
    </source>
</evidence>
<evidence type="ECO:0000256" key="5">
    <source>
        <dbReference type="ARBA" id="ARBA00023180"/>
    </source>
</evidence>
<dbReference type="Proteomes" id="UP001652661">
    <property type="component" value="Chromosome 3L"/>
</dbReference>
<evidence type="ECO:0000256" key="2">
    <source>
        <dbReference type="ARBA" id="ARBA00022729"/>
    </source>
</evidence>
<evidence type="ECO:0000313" key="8">
    <source>
        <dbReference type="Proteomes" id="UP001652661"/>
    </source>
</evidence>
<reference evidence="9" key="1">
    <citation type="submission" date="2025-08" db="UniProtKB">
        <authorList>
            <consortium name="RefSeq"/>
        </authorList>
    </citation>
    <scope>IDENTIFICATION</scope>
    <source>
        <strain evidence="9">14028-0561.14</strain>
        <tissue evidence="9">Whole fly</tissue>
    </source>
</reference>
<sequence length="359" mass="39249">MMRASGILSLLFVASALGGVIEDFEYLSVEDMCGLLPQDTSLLRPSTCDNWVRCPNSLEAAVEQGACASGLYYDKDLGRCILASSAKCPYKGLGATEQAKNYCANETDGSFVVDPSSSDCRGYILCKNGKQIRANCPNELIFQPTSRSCVYETQYHCPKSSTKRSDPACRSLPNNTRLADPVHCDQYYECVSDLLHIRSCPALSAYDAALGYCVNVSEVACYETAALPEPENTFCLDEATGSARVGYFADDLSCAHYYICNKPKAGKHDTEPRHLSCPLGQYFDFEKLSCRDRLNVRCQLDRCVGTNLTYVNVAGDCQSYGRCSGGATVSTGLCPSGYYFDERNQGCSLTNYHYIACSA</sequence>
<keyword evidence="8" id="KW-1185">Reference proteome</keyword>
<dbReference type="Pfam" id="PF01607">
    <property type="entry name" value="CBM_14"/>
    <property type="match status" value="5"/>
</dbReference>
<evidence type="ECO:0000256" key="4">
    <source>
        <dbReference type="ARBA" id="ARBA00023157"/>
    </source>
</evidence>
<dbReference type="RefSeq" id="XP_017022763.1">
    <property type="nucleotide sequence ID" value="XM_017167274.2"/>
</dbReference>
<dbReference type="GO" id="GO:0008061">
    <property type="term" value="F:chitin binding"/>
    <property type="evidence" value="ECO:0007669"/>
    <property type="project" value="UniProtKB-KW"/>
</dbReference>
<dbReference type="SUPFAM" id="SSF57625">
    <property type="entry name" value="Invertebrate chitin-binding proteins"/>
    <property type="match status" value="5"/>
</dbReference>
<dbReference type="SMART" id="SM00494">
    <property type="entry name" value="ChtBD2"/>
    <property type="match status" value="5"/>
</dbReference>
<proteinExistence type="predicted"/>
<accession>A0A6P4IJM5</accession>
<organism evidence="8 9">
    <name type="scientific">Drosophila kikkawai</name>
    <name type="common">Fruit fly</name>
    <dbReference type="NCBI Taxonomy" id="30033"/>
    <lineage>
        <taxon>Eukaryota</taxon>
        <taxon>Metazoa</taxon>
        <taxon>Ecdysozoa</taxon>
        <taxon>Arthropoda</taxon>
        <taxon>Hexapoda</taxon>
        <taxon>Insecta</taxon>
        <taxon>Pterygota</taxon>
        <taxon>Neoptera</taxon>
        <taxon>Endopterygota</taxon>
        <taxon>Diptera</taxon>
        <taxon>Brachycera</taxon>
        <taxon>Muscomorpha</taxon>
        <taxon>Ephydroidea</taxon>
        <taxon>Drosophilidae</taxon>
        <taxon>Drosophila</taxon>
        <taxon>Sophophora</taxon>
    </lineage>
</organism>
<evidence type="ECO:0000256" key="3">
    <source>
        <dbReference type="ARBA" id="ARBA00022737"/>
    </source>
</evidence>
<dbReference type="PANTHER" id="PTHR23301">
    <property type="entry name" value="CHITIN BINDING PERITROPHIN-A"/>
    <property type="match status" value="1"/>
</dbReference>
<dbReference type="Gene3D" id="2.170.140.10">
    <property type="entry name" value="Chitin binding domain"/>
    <property type="match status" value="4"/>
</dbReference>
<feature type="domain" description="Chitin-binding type-2" evidence="7">
    <location>
        <begin position="232"/>
        <end position="298"/>
    </location>
</feature>
<feature type="chain" id="PRO_5028355509" evidence="6">
    <location>
        <begin position="19"/>
        <end position="359"/>
    </location>
</feature>
<dbReference type="InterPro" id="IPR002557">
    <property type="entry name" value="Chitin-bd_dom"/>
</dbReference>